<protein>
    <submittedName>
        <fullName evidence="1">Uncharacterized protein</fullName>
    </submittedName>
</protein>
<accession>A0A0A9HKT0</accession>
<name>A0A0A9HKT0_ARUDO</name>
<sequence>MCSISLHKNNGKCYTEKKYKNALGASLKDFMINTMAG</sequence>
<dbReference type="AlphaFoldDB" id="A0A0A9HKT0"/>
<proteinExistence type="predicted"/>
<reference evidence="1" key="1">
    <citation type="submission" date="2014-09" db="EMBL/GenBank/DDBJ databases">
        <authorList>
            <person name="Magalhaes I.L.F."/>
            <person name="Oliveira U."/>
            <person name="Santos F.R."/>
            <person name="Vidigal T.H.D.A."/>
            <person name="Brescovit A.D."/>
            <person name="Santos A.J."/>
        </authorList>
    </citation>
    <scope>NUCLEOTIDE SEQUENCE</scope>
    <source>
        <tissue evidence="1">Shoot tissue taken approximately 20 cm above the soil surface</tissue>
    </source>
</reference>
<organism evidence="1">
    <name type="scientific">Arundo donax</name>
    <name type="common">Giant reed</name>
    <name type="synonym">Donax arundinaceus</name>
    <dbReference type="NCBI Taxonomy" id="35708"/>
    <lineage>
        <taxon>Eukaryota</taxon>
        <taxon>Viridiplantae</taxon>
        <taxon>Streptophyta</taxon>
        <taxon>Embryophyta</taxon>
        <taxon>Tracheophyta</taxon>
        <taxon>Spermatophyta</taxon>
        <taxon>Magnoliopsida</taxon>
        <taxon>Liliopsida</taxon>
        <taxon>Poales</taxon>
        <taxon>Poaceae</taxon>
        <taxon>PACMAD clade</taxon>
        <taxon>Arundinoideae</taxon>
        <taxon>Arundineae</taxon>
        <taxon>Arundo</taxon>
    </lineage>
</organism>
<evidence type="ECO:0000313" key="1">
    <source>
        <dbReference type="EMBL" id="JAE37760.1"/>
    </source>
</evidence>
<reference evidence="1" key="2">
    <citation type="journal article" date="2015" name="Data Brief">
        <title>Shoot transcriptome of the giant reed, Arundo donax.</title>
        <authorList>
            <person name="Barrero R.A."/>
            <person name="Guerrero F.D."/>
            <person name="Moolhuijzen P."/>
            <person name="Goolsby J.A."/>
            <person name="Tidwell J."/>
            <person name="Bellgard S.E."/>
            <person name="Bellgard M.I."/>
        </authorList>
    </citation>
    <scope>NUCLEOTIDE SEQUENCE</scope>
    <source>
        <tissue evidence="1">Shoot tissue taken approximately 20 cm above the soil surface</tissue>
    </source>
</reference>
<dbReference type="EMBL" id="GBRH01160136">
    <property type="protein sequence ID" value="JAE37760.1"/>
    <property type="molecule type" value="Transcribed_RNA"/>
</dbReference>